<evidence type="ECO:0000313" key="2">
    <source>
        <dbReference type="Proteomes" id="UP000009168"/>
    </source>
</evidence>
<dbReference type="KEGG" id="tet:TTHERM_00143510"/>
<name>I7MI38_TETTS</name>
<dbReference type="HOGENOM" id="CLU_1744200_0_0_1"/>
<reference evidence="2" key="1">
    <citation type="journal article" date="2006" name="PLoS Biol.">
        <title>Macronuclear genome sequence of the ciliate Tetrahymena thermophila, a model eukaryote.</title>
        <authorList>
            <person name="Eisen J.A."/>
            <person name="Coyne R.S."/>
            <person name="Wu M."/>
            <person name="Wu D."/>
            <person name="Thiagarajan M."/>
            <person name="Wortman J.R."/>
            <person name="Badger J.H."/>
            <person name="Ren Q."/>
            <person name="Amedeo P."/>
            <person name="Jones K.M."/>
            <person name="Tallon L.J."/>
            <person name="Delcher A.L."/>
            <person name="Salzberg S.L."/>
            <person name="Silva J.C."/>
            <person name="Haas B.J."/>
            <person name="Majoros W.H."/>
            <person name="Farzad M."/>
            <person name="Carlton J.M."/>
            <person name="Smith R.K. Jr."/>
            <person name="Garg J."/>
            <person name="Pearlman R.E."/>
            <person name="Karrer K.M."/>
            <person name="Sun L."/>
            <person name="Manning G."/>
            <person name="Elde N.C."/>
            <person name="Turkewitz A.P."/>
            <person name="Asai D.J."/>
            <person name="Wilkes D.E."/>
            <person name="Wang Y."/>
            <person name="Cai H."/>
            <person name="Collins K."/>
            <person name="Stewart B.A."/>
            <person name="Lee S.R."/>
            <person name="Wilamowska K."/>
            <person name="Weinberg Z."/>
            <person name="Ruzzo W.L."/>
            <person name="Wloga D."/>
            <person name="Gaertig J."/>
            <person name="Frankel J."/>
            <person name="Tsao C.-C."/>
            <person name="Gorovsky M.A."/>
            <person name="Keeling P.J."/>
            <person name="Waller R.F."/>
            <person name="Patron N.J."/>
            <person name="Cherry J.M."/>
            <person name="Stover N.A."/>
            <person name="Krieger C.J."/>
            <person name="del Toro C."/>
            <person name="Ryder H.F."/>
            <person name="Williamson S.C."/>
            <person name="Barbeau R.A."/>
            <person name="Hamilton E.P."/>
            <person name="Orias E."/>
        </authorList>
    </citation>
    <scope>NUCLEOTIDE SEQUENCE [LARGE SCALE GENOMIC DNA]</scope>
    <source>
        <strain evidence="2">SB210</strain>
    </source>
</reference>
<dbReference type="GeneID" id="7827516"/>
<accession>I7MI38</accession>
<sequence>MSLSFSESKTFKLNAFQLIDKIKILAEQCFQLSRIGTVVLDQQMEENEILSTYGSFVCIVQKIIEYRQRLSKFNEIIECCLSLIRDYEYVFNTFQDLNSQQRKISSKVSVNKQIFAQCKNDISDLIKFFNSYETIYPTLCKIYQTIEKKK</sequence>
<dbReference type="AlphaFoldDB" id="I7MI38"/>
<organism evidence="1 2">
    <name type="scientific">Tetrahymena thermophila (strain SB210)</name>
    <dbReference type="NCBI Taxonomy" id="312017"/>
    <lineage>
        <taxon>Eukaryota</taxon>
        <taxon>Sar</taxon>
        <taxon>Alveolata</taxon>
        <taxon>Ciliophora</taxon>
        <taxon>Intramacronucleata</taxon>
        <taxon>Oligohymenophorea</taxon>
        <taxon>Hymenostomatida</taxon>
        <taxon>Tetrahymenina</taxon>
        <taxon>Tetrahymenidae</taxon>
        <taxon>Tetrahymena</taxon>
    </lineage>
</organism>
<protein>
    <submittedName>
        <fullName evidence="1">Uncharacterized protein</fullName>
    </submittedName>
</protein>
<keyword evidence="2" id="KW-1185">Reference proteome</keyword>
<evidence type="ECO:0000313" key="1">
    <source>
        <dbReference type="EMBL" id="EAR90845.1"/>
    </source>
</evidence>
<proteinExistence type="predicted"/>
<dbReference type="RefSeq" id="XP_001011090.1">
    <property type="nucleotide sequence ID" value="XM_001011090.1"/>
</dbReference>
<dbReference type="EMBL" id="GG662793">
    <property type="protein sequence ID" value="EAR90845.1"/>
    <property type="molecule type" value="Genomic_DNA"/>
</dbReference>
<dbReference type="InParanoid" id="I7MI38"/>
<gene>
    <name evidence="1" type="ORF">TTHERM_00143510</name>
</gene>
<dbReference type="Proteomes" id="UP000009168">
    <property type="component" value="Unassembled WGS sequence"/>
</dbReference>